<dbReference type="OrthoDB" id="8951552at2759"/>
<dbReference type="AlphaFoldDB" id="A0A9Q9XY46"/>
<sequence>MPASRLWKKLHEDMEKMFTLWTSMLFPPGKTKMWTQCIVCLHIATFIDPGSWTEKTGRDLECSGNSCGIYMLMYALSTCTSCPLTFTEEEVPVIRQWWCIQLMESFCLEGHGQRFAHWTEEASQLLQGTIEPVFRVSKSTTTKQSPSKRVVVEGDTDKVQQPTIVRDLHTAWYWVQNHKDLFCGEVTEPAFLQMSRMNSVTTVSCPKGRLACAHRKKTVI</sequence>
<name>A0A9Q9XY46_CYPCA</name>
<protein>
    <submittedName>
        <fullName evidence="1">Uncharacterized protein LOC109106276</fullName>
    </submittedName>
</protein>
<dbReference type="KEGG" id="ccar:109106276"/>
<evidence type="ECO:0000313" key="1">
    <source>
        <dbReference type="RefSeq" id="XP_042610155.1"/>
    </source>
</evidence>
<gene>
    <name evidence="1" type="primary">LOC109106276</name>
</gene>
<dbReference type="Proteomes" id="UP001155660">
    <property type="component" value="Unplaced"/>
</dbReference>
<organism evidence="1">
    <name type="scientific">Cyprinus carpio</name>
    <name type="common">Common carp</name>
    <dbReference type="NCBI Taxonomy" id="7962"/>
    <lineage>
        <taxon>Eukaryota</taxon>
        <taxon>Metazoa</taxon>
        <taxon>Chordata</taxon>
        <taxon>Craniata</taxon>
        <taxon>Vertebrata</taxon>
        <taxon>Euteleostomi</taxon>
        <taxon>Actinopterygii</taxon>
        <taxon>Neopterygii</taxon>
        <taxon>Teleostei</taxon>
        <taxon>Ostariophysi</taxon>
        <taxon>Cypriniformes</taxon>
        <taxon>Cyprinidae</taxon>
        <taxon>Cyprininae</taxon>
        <taxon>Cyprinus</taxon>
    </lineage>
</organism>
<accession>A0A9Q9XY46</accession>
<dbReference type="GeneID" id="109106276"/>
<proteinExistence type="predicted"/>
<reference evidence="1" key="1">
    <citation type="submission" date="2025-08" db="UniProtKB">
        <authorList>
            <consortium name="RefSeq"/>
        </authorList>
    </citation>
    <scope>IDENTIFICATION</scope>
    <source>
        <tissue evidence="1">Muscle</tissue>
    </source>
</reference>
<dbReference type="RefSeq" id="XP_042610155.1">
    <property type="nucleotide sequence ID" value="XM_042754221.1"/>
</dbReference>